<dbReference type="InterPro" id="IPR016147">
    <property type="entry name" value="Pili_assmbl_chaperone_N"/>
</dbReference>
<protein>
    <submittedName>
        <fullName evidence="3">Fimbria/pilus periplasmic chaperone</fullName>
    </submittedName>
</protein>
<dbReference type="RefSeq" id="WP_287270053.1">
    <property type="nucleotide sequence ID" value="NZ_JAMYMY010000001.1"/>
</dbReference>
<dbReference type="InterPro" id="IPR050643">
    <property type="entry name" value="Periplasmic_pilus_chap"/>
</dbReference>
<keyword evidence="4" id="KW-1185">Reference proteome</keyword>
<reference evidence="3 4" key="1">
    <citation type="journal article" date="2024" name="Proc. Natl. Acad. Sci. U.S.A.">
        <title>The evolutionary genomics of adaptation to stress in wild rhizobium bacteria.</title>
        <authorList>
            <person name="Kehlet-Delgado H."/>
            <person name="Montoya A.P."/>
            <person name="Jensen K.T."/>
            <person name="Wendlandt C.E."/>
            <person name="Dexheimer C."/>
            <person name="Roberts M."/>
            <person name="Torres Martinez L."/>
            <person name="Friesen M.L."/>
            <person name="Griffitts J.S."/>
            <person name="Porter S.S."/>
        </authorList>
    </citation>
    <scope>NUCLEOTIDE SEQUENCE [LARGE SCALE GENOMIC DNA]</scope>
    <source>
        <strain evidence="3 4">M0729</strain>
    </source>
</reference>
<sequence length="243" mass="25733">MNWARLASALAGALLFGAVQVRAESLQVQPALVDVVAPSAASTITLRNEGTTPTNVQIRIFRWSQVNGEESLQPTDDVVASPPAVTLLPGTDYVARIVRVVKRPVATEEAYRLLVDELPDASRAKTGTVRLLVRHSIPVFFGSQARTPPSLDWTISRQDGRLIVSAHNRGGTRLRISALLLRDVSGHKISFGGGLVGYALGQSTMRWAAPASGRKFATKGSVSISGQGNDGPINALAPVVAAP</sequence>
<accession>A0ABV1Y8W0</accession>
<dbReference type="Gene3D" id="2.60.40.10">
    <property type="entry name" value="Immunoglobulins"/>
    <property type="match status" value="1"/>
</dbReference>
<feature type="signal peptide" evidence="1">
    <location>
        <begin position="1"/>
        <end position="23"/>
    </location>
</feature>
<dbReference type="PANTHER" id="PTHR30251">
    <property type="entry name" value="PILUS ASSEMBLY CHAPERONE"/>
    <property type="match status" value="1"/>
</dbReference>
<comment type="caution">
    <text evidence="3">The sequence shown here is derived from an EMBL/GenBank/DDBJ whole genome shotgun (WGS) entry which is preliminary data.</text>
</comment>
<dbReference type="InterPro" id="IPR013783">
    <property type="entry name" value="Ig-like_fold"/>
</dbReference>
<dbReference type="InterPro" id="IPR008962">
    <property type="entry name" value="PapD-like_sf"/>
</dbReference>
<dbReference type="PANTHER" id="PTHR30251:SF4">
    <property type="entry name" value="SLR1668 PROTEIN"/>
    <property type="match status" value="1"/>
</dbReference>
<keyword evidence="1" id="KW-0732">Signal</keyword>
<organism evidence="3 4">
    <name type="scientific">Mesorhizobium opportunistum</name>
    <dbReference type="NCBI Taxonomy" id="593909"/>
    <lineage>
        <taxon>Bacteria</taxon>
        <taxon>Pseudomonadati</taxon>
        <taxon>Pseudomonadota</taxon>
        <taxon>Alphaproteobacteria</taxon>
        <taxon>Hyphomicrobiales</taxon>
        <taxon>Phyllobacteriaceae</taxon>
        <taxon>Mesorhizobium</taxon>
    </lineage>
</organism>
<evidence type="ECO:0000313" key="4">
    <source>
        <dbReference type="Proteomes" id="UP001464387"/>
    </source>
</evidence>
<proteinExistence type="predicted"/>
<dbReference type="SUPFAM" id="SSF49354">
    <property type="entry name" value="PapD-like"/>
    <property type="match status" value="1"/>
</dbReference>
<dbReference type="Pfam" id="PF00345">
    <property type="entry name" value="PapD_N"/>
    <property type="match status" value="1"/>
</dbReference>
<evidence type="ECO:0000259" key="2">
    <source>
        <dbReference type="Pfam" id="PF00345"/>
    </source>
</evidence>
<dbReference type="EMBL" id="JAMYPJ010000001">
    <property type="protein sequence ID" value="MER8931472.1"/>
    <property type="molecule type" value="Genomic_DNA"/>
</dbReference>
<gene>
    <name evidence="3" type="ORF">NKI33_00620</name>
</gene>
<feature type="chain" id="PRO_5046828829" evidence="1">
    <location>
        <begin position="24"/>
        <end position="243"/>
    </location>
</feature>
<dbReference type="Proteomes" id="UP001464387">
    <property type="component" value="Unassembled WGS sequence"/>
</dbReference>
<evidence type="ECO:0000313" key="3">
    <source>
        <dbReference type="EMBL" id="MER8931472.1"/>
    </source>
</evidence>
<name>A0ABV1Y8W0_9HYPH</name>
<feature type="domain" description="Pili assembly chaperone N-terminal" evidence="2">
    <location>
        <begin position="26"/>
        <end position="141"/>
    </location>
</feature>
<evidence type="ECO:0000256" key="1">
    <source>
        <dbReference type="SAM" id="SignalP"/>
    </source>
</evidence>